<dbReference type="PANTHER" id="PTHR47197:SF3">
    <property type="entry name" value="DIHYDRO-HEME D1 DEHYDROGENASE"/>
    <property type="match status" value="1"/>
</dbReference>
<organism evidence="2 3">
    <name type="scientific">Lichenicoccus roseus</name>
    <dbReference type="NCBI Taxonomy" id="2683649"/>
    <lineage>
        <taxon>Bacteria</taxon>
        <taxon>Pseudomonadati</taxon>
        <taxon>Pseudomonadota</taxon>
        <taxon>Alphaproteobacteria</taxon>
        <taxon>Acetobacterales</taxon>
        <taxon>Acetobacteraceae</taxon>
        <taxon>Lichenicoccus</taxon>
    </lineage>
</organism>
<dbReference type="OrthoDB" id="145213at2"/>
<dbReference type="SUPFAM" id="SSF50969">
    <property type="entry name" value="YVTN repeat-like/Quinoprotein amine dehydrogenase"/>
    <property type="match status" value="1"/>
</dbReference>
<proteinExistence type="predicted"/>
<dbReference type="InterPro" id="IPR011044">
    <property type="entry name" value="Quino_amine_DH_bsu"/>
</dbReference>
<evidence type="ECO:0000313" key="2">
    <source>
        <dbReference type="EMBL" id="TLU72797.1"/>
    </source>
</evidence>
<dbReference type="Gene3D" id="3.40.720.10">
    <property type="entry name" value="Alkaline Phosphatase, subunit A"/>
    <property type="match status" value="2"/>
</dbReference>
<dbReference type="Gene3D" id="2.130.10.10">
    <property type="entry name" value="YVTN repeat-like/Quinoprotein amine dehydrogenase"/>
    <property type="match status" value="2"/>
</dbReference>
<comment type="caution">
    <text evidence="2">The sequence shown here is derived from an EMBL/GenBank/DDBJ whole genome shotgun (WGS) entry which is preliminary data.</text>
</comment>
<dbReference type="InterPro" id="IPR017850">
    <property type="entry name" value="Alkaline_phosphatase_core_sf"/>
</dbReference>
<accession>A0A5R9J8D0</accession>
<name>A0A5R9J8D0_9PROT</name>
<evidence type="ECO:0000256" key="1">
    <source>
        <dbReference type="SAM" id="SignalP"/>
    </source>
</evidence>
<keyword evidence="3" id="KW-1185">Reference proteome</keyword>
<dbReference type="Proteomes" id="UP000305654">
    <property type="component" value="Unassembled WGS sequence"/>
</dbReference>
<dbReference type="PANTHER" id="PTHR47197">
    <property type="entry name" value="PROTEIN NIRF"/>
    <property type="match status" value="1"/>
</dbReference>
<dbReference type="EMBL" id="VCDI01000003">
    <property type="protein sequence ID" value="TLU72797.1"/>
    <property type="molecule type" value="Genomic_DNA"/>
</dbReference>
<feature type="signal peptide" evidence="1">
    <location>
        <begin position="1"/>
        <end position="32"/>
    </location>
</feature>
<reference evidence="2 3" key="1">
    <citation type="submission" date="2019-05" db="EMBL/GenBank/DDBJ databases">
        <authorList>
            <person name="Pankratov T."/>
            <person name="Grouzdev D."/>
        </authorList>
    </citation>
    <scope>NUCLEOTIDE SEQUENCE [LARGE SCALE GENOMIC DNA]</scope>
    <source>
        <strain evidence="2 3">KEBCLARHB70R</strain>
    </source>
</reference>
<sequence length="937" mass="99029">MSQEFKVTMSFRKHPLAGVMALALAAPGIACAQTSPQTTRTVGPQTNGTIVASDNQLLTPTGKIVQLGSPIVAKAVAVNPNPSTRSGAVLLMDAAQPIIVFDTKTGAVLQRYIPSAVSGTTFTSNTTGSFTGVTYSPDGSKLLFSQDNNFVAVANVNPANGELTPAISIPVPPPPANPNLYNATSANPGGVVATGTALGMVVLNANNSVGVLNLSTATLEKQIAVGNAPNSIVVSGDYAYVSNEGGRPATSSDFTNLSDGTPIVADPTDAFATTGTVSVIDTRTGTVTKTINVGLHPAGMAVSGSKLYVANSYDDTISVIDTGLQKVVRTIPVGVPIKGGAFGAGANGIAIAGNHAYVTLGQSNAVAVVDLANNSANPVIGYIPTLYFPTTIAYDAANSQLVVSNDKGLGAQGSIGTAHGVSAFNTHQETGTVNLIPLPNPIQLVKLTARVIRNNHWDSRNILVGSEYANPNAKPVAIPAHIGEPSLIKHVFLVIKENRTYDQMLGDVPQGNGDPSLAVFAANVPNQHALVQRFPLLDNVYAPSRQSADGHPWIVESGSFYSNDILSPDWIRSYPGGNSNDALTYTQKGFLWSAAEARGLNVKMYGEWSNHYTIAGKPGGGTYSWADFYNTSLYKESGGTAGSNVVPDNSDTEVAYIPSVVKILDPHYPSFNLGIPDQYRMDYYLPVLAAQDAANAVPDLTILWLPDDHTNGTTTGYPLPNNYEADNDLALGRMVEAISKTKAWPTSAIFVEEDDSQDGVDHIDGHRQPVYVISPYTAAPQAANVGRVIHTTYTQENINRTIENILDLPPLTQFDLTASPMFDVFQNTADTAPFTHVPATTPLNIGPGGTPIAGTGAANYTMNMHMSPLQKAWNVASNRMTRGKQGHADSVDENFLNHVIWYSATNWQRAYPGEAHIQWPAKLVASALRSPVVDKDD</sequence>
<dbReference type="AlphaFoldDB" id="A0A5R9J8D0"/>
<protein>
    <submittedName>
        <fullName evidence="2">Bifunctional YncE family protein/alkaline phosphatase family protein</fullName>
    </submittedName>
</protein>
<dbReference type="InterPro" id="IPR051200">
    <property type="entry name" value="Host-pathogen_enzymatic-act"/>
</dbReference>
<evidence type="ECO:0000313" key="3">
    <source>
        <dbReference type="Proteomes" id="UP000305654"/>
    </source>
</evidence>
<dbReference type="RefSeq" id="WP_138326257.1">
    <property type="nucleotide sequence ID" value="NZ_VCDI01000003.1"/>
</dbReference>
<keyword evidence="1" id="KW-0732">Signal</keyword>
<dbReference type="SUPFAM" id="SSF53649">
    <property type="entry name" value="Alkaline phosphatase-like"/>
    <property type="match status" value="1"/>
</dbReference>
<dbReference type="InterPro" id="IPR011964">
    <property type="entry name" value="YVTN_b-propeller_repeat"/>
</dbReference>
<dbReference type="InterPro" id="IPR015943">
    <property type="entry name" value="WD40/YVTN_repeat-like_dom_sf"/>
</dbReference>
<dbReference type="NCBIfam" id="TIGR02276">
    <property type="entry name" value="beta_rpt_yvtn"/>
    <property type="match status" value="2"/>
</dbReference>
<feature type="chain" id="PRO_5024372181" evidence="1">
    <location>
        <begin position="33"/>
        <end position="937"/>
    </location>
</feature>
<gene>
    <name evidence="2" type="ORF">FE263_12340</name>
</gene>